<dbReference type="InterPro" id="IPR003697">
    <property type="entry name" value="Maf-like"/>
</dbReference>
<comment type="function">
    <text evidence="3">Nucleoside triphosphate pyrophosphatase. May have a dual role in cell division arrest and in preventing the incorporation of modified nucleotides into cellular nucleic acids.</text>
</comment>
<dbReference type="PANTHER" id="PTHR43213:SF5">
    <property type="entry name" value="BIFUNCTIONAL DTTP_UTP PYROPHOSPHATASE_METHYLTRANSFERASE PROTEIN-RELATED"/>
    <property type="match status" value="1"/>
</dbReference>
<keyword evidence="3" id="KW-0963">Cytoplasm</keyword>
<dbReference type="EMBL" id="CP097332">
    <property type="protein sequence ID" value="UQX87780.1"/>
    <property type="molecule type" value="Genomic_DNA"/>
</dbReference>
<dbReference type="EC" id="3.6.1.9" evidence="3"/>
<keyword evidence="3" id="KW-0546">Nucleotide metabolism</keyword>
<evidence type="ECO:0000313" key="4">
    <source>
        <dbReference type="EMBL" id="UQX87780.1"/>
    </source>
</evidence>
<dbReference type="PIRSF" id="PIRSF006305">
    <property type="entry name" value="Maf"/>
    <property type="match status" value="1"/>
</dbReference>
<dbReference type="CDD" id="cd00555">
    <property type="entry name" value="Maf"/>
    <property type="match status" value="1"/>
</dbReference>
<dbReference type="SUPFAM" id="SSF52972">
    <property type="entry name" value="ITPase-like"/>
    <property type="match status" value="1"/>
</dbReference>
<dbReference type="Gene3D" id="3.90.950.10">
    <property type="match status" value="1"/>
</dbReference>
<reference evidence="4" key="1">
    <citation type="journal article" date="2018" name="Int. J. Syst. Evol. Microbiol.">
        <title>Jatrophihabitans telluris sp. nov., isolated from sediment soil of lava forest wetlands and the emended description of the genus Jatrophihabitans.</title>
        <authorList>
            <person name="Lee K.C."/>
            <person name="Suh M.K."/>
            <person name="Eom M.K."/>
            <person name="Kim K.K."/>
            <person name="Kim J.S."/>
            <person name="Kim D.S."/>
            <person name="Ko S.H."/>
            <person name="Shin Y.K."/>
            <person name="Lee J.S."/>
        </authorList>
    </citation>
    <scope>NUCLEOTIDE SEQUENCE</scope>
    <source>
        <strain evidence="4">N237</strain>
    </source>
</reference>
<evidence type="ECO:0000256" key="2">
    <source>
        <dbReference type="ARBA" id="ARBA00022801"/>
    </source>
</evidence>
<feature type="active site" description="Proton acceptor" evidence="3">
    <location>
        <position position="73"/>
    </location>
</feature>
<comment type="subcellular location">
    <subcellularLocation>
        <location evidence="3">Cytoplasm</location>
    </subcellularLocation>
</comment>
<comment type="catalytic activity">
    <reaction evidence="3">
        <text>a ribonucleoside 5'-triphosphate + H2O = a ribonucleoside 5'-phosphate + diphosphate + H(+)</text>
        <dbReference type="Rhea" id="RHEA:23996"/>
        <dbReference type="ChEBI" id="CHEBI:15377"/>
        <dbReference type="ChEBI" id="CHEBI:15378"/>
        <dbReference type="ChEBI" id="CHEBI:33019"/>
        <dbReference type="ChEBI" id="CHEBI:58043"/>
        <dbReference type="ChEBI" id="CHEBI:61557"/>
        <dbReference type="EC" id="3.6.1.9"/>
    </reaction>
</comment>
<keyword evidence="2 3" id="KW-0378">Hydrolase</keyword>
<dbReference type="InterPro" id="IPR029001">
    <property type="entry name" value="ITPase-like_fam"/>
</dbReference>
<dbReference type="Proteomes" id="UP001056336">
    <property type="component" value="Chromosome"/>
</dbReference>
<proteinExistence type="inferred from homology"/>
<dbReference type="RefSeq" id="WP_249770641.1">
    <property type="nucleotide sequence ID" value="NZ_CP097332.1"/>
</dbReference>
<gene>
    <name evidence="4" type="ORF">M6D93_15950</name>
</gene>
<comment type="caution">
    <text evidence="3">Lacks conserved residue(s) required for the propagation of feature annotation.</text>
</comment>
<evidence type="ECO:0000313" key="5">
    <source>
        <dbReference type="Proteomes" id="UP001056336"/>
    </source>
</evidence>
<sequence length="216" mass="22535">MRFVLASASPARLATLRAAGVDPEVIVSGVDEDAVTAPSPAELVQALALLKATAVANALIETVAAPTLVLGCDSMLEFRGHALGKPASVAEARQRWHDLRGRSAVLHTGHALFALTEAPGGRFASPEKAKVAVASTEVRFGRPTDDEIEDYLATGEPLNVAGAFTIDGLGGWFVEAITGDHHNVVGLSLPLLRAMIRELGYALSDLPRNGRGPATS</sequence>
<accession>A0ABY4QXZ7</accession>
<comment type="cofactor">
    <cofactor evidence="1 3">
        <name>a divalent metal cation</name>
        <dbReference type="ChEBI" id="CHEBI:60240"/>
    </cofactor>
</comment>
<organism evidence="4 5">
    <name type="scientific">Jatrophihabitans telluris</name>
    <dbReference type="NCBI Taxonomy" id="2038343"/>
    <lineage>
        <taxon>Bacteria</taxon>
        <taxon>Bacillati</taxon>
        <taxon>Actinomycetota</taxon>
        <taxon>Actinomycetes</taxon>
        <taxon>Jatrophihabitantales</taxon>
        <taxon>Jatrophihabitantaceae</taxon>
        <taxon>Jatrophihabitans</taxon>
    </lineage>
</organism>
<comment type="catalytic activity">
    <reaction evidence="3">
        <text>a 2'-deoxyribonucleoside 5'-triphosphate + H2O = a 2'-deoxyribonucleoside 5'-phosphate + diphosphate + H(+)</text>
        <dbReference type="Rhea" id="RHEA:44644"/>
        <dbReference type="ChEBI" id="CHEBI:15377"/>
        <dbReference type="ChEBI" id="CHEBI:15378"/>
        <dbReference type="ChEBI" id="CHEBI:33019"/>
        <dbReference type="ChEBI" id="CHEBI:61560"/>
        <dbReference type="ChEBI" id="CHEBI:65317"/>
        <dbReference type="EC" id="3.6.1.9"/>
    </reaction>
</comment>
<protein>
    <recommendedName>
        <fullName evidence="3">Nucleoside triphosphate pyrophosphatase</fullName>
        <ecNumber evidence="3">3.6.1.9</ecNumber>
    </recommendedName>
    <alternativeName>
        <fullName evidence="3">Nucleotide pyrophosphatase</fullName>
        <shortName evidence="3">Nucleotide PPase</shortName>
    </alternativeName>
</protein>
<dbReference type="HAMAP" id="MF_00528">
    <property type="entry name" value="Maf"/>
    <property type="match status" value="1"/>
</dbReference>
<keyword evidence="5" id="KW-1185">Reference proteome</keyword>
<dbReference type="NCBIfam" id="TIGR00172">
    <property type="entry name" value="maf"/>
    <property type="match status" value="1"/>
</dbReference>
<dbReference type="PANTHER" id="PTHR43213">
    <property type="entry name" value="BIFUNCTIONAL DTTP/UTP PYROPHOSPHATASE/METHYLTRANSFERASE PROTEIN-RELATED"/>
    <property type="match status" value="1"/>
</dbReference>
<dbReference type="Pfam" id="PF02545">
    <property type="entry name" value="Maf"/>
    <property type="match status" value="1"/>
</dbReference>
<comment type="similarity">
    <text evidence="3">Belongs to the Maf family.</text>
</comment>
<name>A0ABY4QXZ7_9ACTN</name>
<evidence type="ECO:0000256" key="1">
    <source>
        <dbReference type="ARBA" id="ARBA00001968"/>
    </source>
</evidence>
<evidence type="ECO:0000256" key="3">
    <source>
        <dbReference type="HAMAP-Rule" id="MF_00528"/>
    </source>
</evidence>
<reference evidence="4" key="2">
    <citation type="submission" date="2022-05" db="EMBL/GenBank/DDBJ databases">
        <authorList>
            <person name="Kim J.-S."/>
            <person name="Lee K."/>
            <person name="Suh M."/>
            <person name="Eom M."/>
            <person name="Kim J.-S."/>
            <person name="Kim D.-S."/>
            <person name="Ko S.-H."/>
            <person name="Shin Y."/>
            <person name="Lee J.-S."/>
        </authorList>
    </citation>
    <scope>NUCLEOTIDE SEQUENCE</scope>
    <source>
        <strain evidence="4">N237</strain>
    </source>
</reference>